<dbReference type="InterPro" id="IPR052155">
    <property type="entry name" value="Biofilm_reg_signaling"/>
</dbReference>
<dbReference type="InterPro" id="IPR035919">
    <property type="entry name" value="EAL_sf"/>
</dbReference>
<dbReference type="Pfam" id="PF03707">
    <property type="entry name" value="MHYT"/>
    <property type="match status" value="4"/>
</dbReference>
<dbReference type="PANTHER" id="PTHR44757:SF2">
    <property type="entry name" value="BIOFILM ARCHITECTURE MAINTENANCE PROTEIN MBAA"/>
    <property type="match status" value="1"/>
</dbReference>
<feature type="transmembrane region" description="Helical" evidence="5">
    <location>
        <begin position="193"/>
        <end position="213"/>
    </location>
</feature>
<dbReference type="RefSeq" id="WP_263684397.1">
    <property type="nucleotide sequence ID" value="NZ_JAJVCY010000001.1"/>
</dbReference>
<dbReference type="GO" id="GO:0071732">
    <property type="term" value="P:cellular response to nitric oxide"/>
    <property type="evidence" value="ECO:0007669"/>
    <property type="project" value="UniProtKB-ARBA"/>
</dbReference>
<dbReference type="Pfam" id="PF00990">
    <property type="entry name" value="GGDEF"/>
    <property type="match status" value="1"/>
</dbReference>
<dbReference type="PROSITE" id="PS50887">
    <property type="entry name" value="GGDEF"/>
    <property type="match status" value="1"/>
</dbReference>
<evidence type="ECO:0000259" key="6">
    <source>
        <dbReference type="PROSITE" id="PS50883"/>
    </source>
</evidence>
<comment type="catalytic activity">
    <reaction evidence="4">
        <text>3',3'-c-di-GMP + H2O = 5'-phosphoguanylyl(3'-&gt;5')guanosine + H(+)</text>
        <dbReference type="Rhea" id="RHEA:24902"/>
        <dbReference type="ChEBI" id="CHEBI:15377"/>
        <dbReference type="ChEBI" id="CHEBI:15378"/>
        <dbReference type="ChEBI" id="CHEBI:58754"/>
        <dbReference type="ChEBI" id="CHEBI:58805"/>
        <dbReference type="EC" id="3.1.4.52"/>
    </reaction>
    <physiologicalReaction direction="left-to-right" evidence="4">
        <dbReference type="Rhea" id="RHEA:24903"/>
    </physiologicalReaction>
</comment>
<feature type="transmembrane region" description="Helical" evidence="5">
    <location>
        <begin position="58"/>
        <end position="84"/>
    </location>
</feature>
<proteinExistence type="predicted"/>
<name>A0AAW5RJ24_AERME</name>
<dbReference type="GO" id="GO:0016020">
    <property type="term" value="C:membrane"/>
    <property type="evidence" value="ECO:0007669"/>
    <property type="project" value="UniProtKB-UniRule"/>
</dbReference>
<feature type="domain" description="GGDEF" evidence="7">
    <location>
        <begin position="307"/>
        <end position="439"/>
    </location>
</feature>
<dbReference type="SUPFAM" id="SSF141868">
    <property type="entry name" value="EAL domain-like"/>
    <property type="match status" value="1"/>
</dbReference>
<dbReference type="NCBIfam" id="TIGR00254">
    <property type="entry name" value="GGDEF"/>
    <property type="match status" value="1"/>
</dbReference>
<evidence type="ECO:0000256" key="4">
    <source>
        <dbReference type="ARBA" id="ARBA00051114"/>
    </source>
</evidence>
<dbReference type="EC" id="3.1.4.52" evidence="2"/>
<dbReference type="Proteomes" id="UP001208651">
    <property type="component" value="Unassembled WGS sequence"/>
</dbReference>
<dbReference type="SMART" id="SM00267">
    <property type="entry name" value="GGDEF"/>
    <property type="match status" value="1"/>
</dbReference>
<gene>
    <name evidence="9" type="ORF">LZT28_01150</name>
</gene>
<feature type="transmembrane region" description="Helical" evidence="5">
    <location>
        <begin position="159"/>
        <end position="181"/>
    </location>
</feature>
<accession>A0AAW5RJ24</accession>
<dbReference type="Gene3D" id="3.30.70.270">
    <property type="match status" value="1"/>
</dbReference>
<dbReference type="InterPro" id="IPR001633">
    <property type="entry name" value="EAL_dom"/>
</dbReference>
<protein>
    <recommendedName>
        <fullName evidence="2">cyclic-guanylate-specific phosphodiesterase</fullName>
        <ecNumber evidence="2">3.1.4.52</ecNumber>
    </recommendedName>
</protein>
<evidence type="ECO:0000259" key="7">
    <source>
        <dbReference type="PROSITE" id="PS50887"/>
    </source>
</evidence>
<dbReference type="Gene3D" id="3.20.20.450">
    <property type="entry name" value="EAL domain"/>
    <property type="match status" value="1"/>
</dbReference>
<feature type="transmembrane region" description="Helical" evidence="5">
    <location>
        <begin position="233"/>
        <end position="255"/>
    </location>
</feature>
<keyword evidence="5" id="KW-0472">Membrane</keyword>
<evidence type="ECO:0000256" key="5">
    <source>
        <dbReference type="PROSITE-ProRule" id="PRU00244"/>
    </source>
</evidence>
<dbReference type="AlphaFoldDB" id="A0AAW5RJ24"/>
<dbReference type="InterPro" id="IPR005330">
    <property type="entry name" value="MHYT_dom"/>
</dbReference>
<dbReference type="Pfam" id="PF00563">
    <property type="entry name" value="EAL"/>
    <property type="match status" value="1"/>
</dbReference>
<dbReference type="PANTHER" id="PTHR44757">
    <property type="entry name" value="DIGUANYLATE CYCLASE DGCP"/>
    <property type="match status" value="1"/>
</dbReference>
<dbReference type="SUPFAM" id="SSF55073">
    <property type="entry name" value="Nucleotide cyclase"/>
    <property type="match status" value="1"/>
</dbReference>
<dbReference type="InterPro" id="IPR029787">
    <property type="entry name" value="Nucleotide_cyclase"/>
</dbReference>
<comment type="caution">
    <text evidence="9">The sequence shown here is derived from an EMBL/GenBank/DDBJ whole genome shotgun (WGS) entry which is preliminary data.</text>
</comment>
<feature type="domain" description="MHYT" evidence="8">
    <location>
        <begin position="24"/>
        <end position="217"/>
    </location>
</feature>
<evidence type="ECO:0000313" key="10">
    <source>
        <dbReference type="Proteomes" id="UP001208651"/>
    </source>
</evidence>
<evidence type="ECO:0000313" key="9">
    <source>
        <dbReference type="EMBL" id="MCV3286867.1"/>
    </source>
</evidence>
<evidence type="ECO:0000256" key="2">
    <source>
        <dbReference type="ARBA" id="ARBA00012282"/>
    </source>
</evidence>
<feature type="transmembrane region" description="Helical" evidence="5">
    <location>
        <begin position="28"/>
        <end position="46"/>
    </location>
</feature>
<dbReference type="CDD" id="cd01948">
    <property type="entry name" value="EAL"/>
    <property type="match status" value="1"/>
</dbReference>
<dbReference type="PROSITE" id="PS50883">
    <property type="entry name" value="EAL"/>
    <property type="match status" value="1"/>
</dbReference>
<dbReference type="FunFam" id="3.30.70.270:FF:000001">
    <property type="entry name" value="Diguanylate cyclase domain protein"/>
    <property type="match status" value="1"/>
</dbReference>
<keyword evidence="5" id="KW-0812">Transmembrane</keyword>
<dbReference type="GO" id="GO:0071111">
    <property type="term" value="F:cyclic-guanylate-specific phosphodiesterase activity"/>
    <property type="evidence" value="ECO:0007669"/>
    <property type="project" value="UniProtKB-EC"/>
</dbReference>
<feature type="transmembrane region" description="Helical" evidence="5">
    <location>
        <begin position="127"/>
        <end position="147"/>
    </location>
</feature>
<evidence type="ECO:0000256" key="1">
    <source>
        <dbReference type="ARBA" id="ARBA00001946"/>
    </source>
</evidence>
<organism evidence="9 10">
    <name type="scientific">Aeromonas media</name>
    <dbReference type="NCBI Taxonomy" id="651"/>
    <lineage>
        <taxon>Bacteria</taxon>
        <taxon>Pseudomonadati</taxon>
        <taxon>Pseudomonadota</taxon>
        <taxon>Gammaproteobacteria</taxon>
        <taxon>Aeromonadales</taxon>
        <taxon>Aeromonadaceae</taxon>
        <taxon>Aeromonas</taxon>
    </lineage>
</organism>
<dbReference type="InterPro" id="IPR000160">
    <property type="entry name" value="GGDEF_dom"/>
</dbReference>
<dbReference type="FunFam" id="3.20.20.450:FF:000001">
    <property type="entry name" value="Cyclic di-GMP phosphodiesterase yahA"/>
    <property type="match status" value="1"/>
</dbReference>
<dbReference type="EMBL" id="JAJVCY010000001">
    <property type="protein sequence ID" value="MCV3286867.1"/>
    <property type="molecule type" value="Genomic_DNA"/>
</dbReference>
<evidence type="ECO:0000256" key="3">
    <source>
        <dbReference type="ARBA" id="ARBA00022636"/>
    </source>
</evidence>
<dbReference type="InterPro" id="IPR043128">
    <property type="entry name" value="Rev_trsase/Diguanyl_cyclase"/>
</dbReference>
<sequence length="714" mass="77758">MAQAVFHPRVNEVTATHPMLDSYYSQDLVFFSILVAVLASYTALNMTSRVSQSRGRAAALWLTGGAFAMGFGIWSMHFIGMLAFNLPIALGYDLTLTGLSLVAAIGSSAFALWLVSRPQLPWRHIAGGALLMGAGIATMHFIGMAAMKIEPGIHYHRGLFALSILIAVLASGAALWIAFRLRNSSPRAFFSKALASLVMGGAIIGMHYTGMAAAQFPAESLCGALYTGLNTQWLATVVIIVTLAVFAIALVLSMLDAHAARLSTSLHLAHDELLKLALHDSLTRLPNRLLFADRLEQRIQECQHSQRSFSLLFLDLDGFKIINDAHGHHTGDRLLAEVAERITGLLGGSDTASRFGGDEFVLALAPGDVSQTTAFAERLLAALAQPYSWEHHSLHITASIGIAVYPQDGTSLHELTLNADAAMYYAKERGRNDYYFFDSAMNANAHQQFLLQKELRHALERGELALHYQPKYAARSGQVVGAEALLRWQHPIHGAISPARFLPLAEKSRLIIPIGNWVIDEACRQMSRWRDAGHPDWSVAVNLSTIQLASPGLLEEVETALSRHRLEARHLTLEITESTAMENAEESLAILNRLAKLGLGISIDDFGTGYSSLLYLKRFPANELKIDRGFVATLTHEGDDATIIAAIIALGQALDMRIVAEGVETPEQRALLTGLGCDTLQGYLLGRPMPGEQLLAHSYIDEPHREPYAGGVLA</sequence>
<keyword evidence="3" id="KW-0973">c-di-GMP</keyword>
<dbReference type="SMART" id="SM00052">
    <property type="entry name" value="EAL"/>
    <property type="match status" value="1"/>
</dbReference>
<comment type="cofactor">
    <cofactor evidence="1">
        <name>Mg(2+)</name>
        <dbReference type="ChEBI" id="CHEBI:18420"/>
    </cofactor>
</comment>
<dbReference type="CDD" id="cd01949">
    <property type="entry name" value="GGDEF"/>
    <property type="match status" value="1"/>
</dbReference>
<dbReference type="PROSITE" id="PS50924">
    <property type="entry name" value="MHYT"/>
    <property type="match status" value="1"/>
</dbReference>
<evidence type="ECO:0000259" key="8">
    <source>
        <dbReference type="PROSITE" id="PS50924"/>
    </source>
</evidence>
<reference evidence="9" key="1">
    <citation type="submission" date="2022-01" db="EMBL/GenBank/DDBJ databases">
        <title>Comparison of Fish pathogen Aeromonas spp.</title>
        <authorList>
            <person name="Dubey S."/>
            <person name="Sorum H."/>
            <person name="Munangandu H.M."/>
        </authorList>
    </citation>
    <scope>NUCLEOTIDE SEQUENCE</scope>
    <source>
        <strain evidence="9">SD/21-15</strain>
    </source>
</reference>
<feature type="domain" description="EAL" evidence="6">
    <location>
        <begin position="448"/>
        <end position="702"/>
    </location>
</feature>
<keyword evidence="5" id="KW-1133">Transmembrane helix</keyword>
<feature type="transmembrane region" description="Helical" evidence="5">
    <location>
        <begin position="96"/>
        <end position="115"/>
    </location>
</feature>